<keyword evidence="3" id="KW-0732">Signal</keyword>
<dbReference type="Proteomes" id="UP000177900">
    <property type="component" value="Unassembled WGS sequence"/>
</dbReference>
<evidence type="ECO:0000313" key="5">
    <source>
        <dbReference type="Proteomes" id="UP000177900"/>
    </source>
</evidence>
<evidence type="ECO:0000313" key="4">
    <source>
        <dbReference type="EMBL" id="OGY27751.1"/>
    </source>
</evidence>
<feature type="transmembrane region" description="Helical" evidence="2">
    <location>
        <begin position="395"/>
        <end position="412"/>
    </location>
</feature>
<keyword evidence="2" id="KW-0472">Membrane</keyword>
<evidence type="ECO:0000256" key="3">
    <source>
        <dbReference type="SAM" id="SignalP"/>
    </source>
</evidence>
<name>A0A1G1WJH6_9BACT</name>
<organism evidence="4 5">
    <name type="scientific">Candidatus Woykebacteria bacterium RIFCSPHIGHO2_01_FULL_39_12</name>
    <dbReference type="NCBI Taxonomy" id="1802599"/>
    <lineage>
        <taxon>Bacteria</taxon>
        <taxon>Candidatus Woykeibacteriota</taxon>
    </lineage>
</organism>
<keyword evidence="2" id="KW-0812">Transmembrane</keyword>
<keyword evidence="2" id="KW-1133">Transmembrane helix</keyword>
<feature type="chain" id="PRO_5009581220" description="Gram-positive cocci surface proteins LPxTG domain-containing protein" evidence="3">
    <location>
        <begin position="36"/>
        <end position="419"/>
    </location>
</feature>
<sequence length="419" mass="45150">MNTKKLFRVSSIFLFNIALLMGSVLPSVLSNTATAADKVLLDPDVKNVTTGAGYHDEYIDAVNLGDRIRFRIRVNNISGANLSEVKVKAALARMGGSVVGWTMTSESSWPESGNNTGGAIKPISVFTSQNLFLNYIDGSTKISVNGGAIQDVADRNSTSPLLTFQGYTINDLEAMSIDPQILLYFDVKAESTGNPGLPINIEFDKEMANVTSGSAFSKSVTAGPGDIVRVRIRVHNGCTDGTCSDFPATNVVIRDEFPFLKNSEIVNKAIFDSSEVGPIVSSATLKQTNPQTLEYVKGSTKLVVPVSTDQDLEKLFENGRADGITDIGGISPVLTNEGYKFGTLQFCWSYQRWVVFDVKVKEAPIEQPTPQPKSEVKAAQSKPEVKGVTSLPSTGPISPLVFAGLVMGGLLIKRLRKKI</sequence>
<gene>
    <name evidence="4" type="ORF">A2864_00820</name>
</gene>
<evidence type="ECO:0000256" key="2">
    <source>
        <dbReference type="SAM" id="Phobius"/>
    </source>
</evidence>
<comment type="caution">
    <text evidence="4">The sequence shown here is derived from an EMBL/GenBank/DDBJ whole genome shotgun (WGS) entry which is preliminary data.</text>
</comment>
<feature type="region of interest" description="Disordered" evidence="1">
    <location>
        <begin position="366"/>
        <end position="391"/>
    </location>
</feature>
<reference evidence="4 5" key="1">
    <citation type="journal article" date="2016" name="Nat. Commun.">
        <title>Thousands of microbial genomes shed light on interconnected biogeochemical processes in an aquifer system.</title>
        <authorList>
            <person name="Anantharaman K."/>
            <person name="Brown C.T."/>
            <person name="Hug L.A."/>
            <person name="Sharon I."/>
            <person name="Castelle C.J."/>
            <person name="Probst A.J."/>
            <person name="Thomas B.C."/>
            <person name="Singh A."/>
            <person name="Wilkins M.J."/>
            <person name="Karaoz U."/>
            <person name="Brodie E.L."/>
            <person name="Williams K.H."/>
            <person name="Hubbard S.S."/>
            <person name="Banfield J.F."/>
        </authorList>
    </citation>
    <scope>NUCLEOTIDE SEQUENCE [LARGE SCALE GENOMIC DNA]</scope>
</reference>
<feature type="signal peptide" evidence="3">
    <location>
        <begin position="1"/>
        <end position="35"/>
    </location>
</feature>
<evidence type="ECO:0000256" key="1">
    <source>
        <dbReference type="SAM" id="MobiDB-lite"/>
    </source>
</evidence>
<protein>
    <recommendedName>
        <fullName evidence="6">Gram-positive cocci surface proteins LPxTG domain-containing protein</fullName>
    </recommendedName>
</protein>
<proteinExistence type="predicted"/>
<evidence type="ECO:0008006" key="6">
    <source>
        <dbReference type="Google" id="ProtNLM"/>
    </source>
</evidence>
<accession>A0A1G1WJH6</accession>
<dbReference type="AlphaFoldDB" id="A0A1G1WJH6"/>
<dbReference type="EMBL" id="MHCV01000013">
    <property type="protein sequence ID" value="OGY27751.1"/>
    <property type="molecule type" value="Genomic_DNA"/>
</dbReference>